<sequence length="487" mass="52922">MENKSGNVGARESGFTALPMTDEWHGLDKSRRHCKPPISNDKKEASRWIAGNTGANMHDSQSLGTTDIWPGDAEMSPDSKIQLAPGQSINQNAQNVNPLHTSSSHAVGQSQVDVRAFPSREGTVDATHSQEVSTEKKSAASAAIRCLNSHELKRSPSQANTQVPVSITCIKPDPAVGLPKHYEQMIGSNEQKNADASGMPPTIPPSKNIAKVEILSPLSNLGKQNYGDSIKGASSELIKNGSVGFGEVAPLEIHKENLVDAEYQLRFLIHAMKQVDISSFLSLLKGSFSYWIWNELGILPSSIFPSVRCRLEMAILNAIADYKGSNLLDVLNPSTNVNSKCEKSSEFPICALLDSNKSASEVANVAAALVKEGFSAIKLKGARGRDPVQDATLIQEVRKKVGCQIIIRVDANRNWTFEEAMKSGYLAKDCNLQCIEEPVQDEDDILKFYEESGLPVALDKTVDKIQESPLKKLLKVTHPGIVVVVIC</sequence>
<dbReference type="EMBL" id="JAMSHJ010000002">
    <property type="protein sequence ID" value="KAI5434977.1"/>
    <property type="molecule type" value="Genomic_DNA"/>
</dbReference>
<dbReference type="InterPro" id="IPR029065">
    <property type="entry name" value="Enolase_C-like"/>
</dbReference>
<evidence type="ECO:0000313" key="4">
    <source>
        <dbReference type="Proteomes" id="UP001058974"/>
    </source>
</evidence>
<evidence type="ECO:0000256" key="1">
    <source>
        <dbReference type="SAM" id="MobiDB-lite"/>
    </source>
</evidence>
<evidence type="ECO:0000313" key="3">
    <source>
        <dbReference type="EMBL" id="KAI5434977.1"/>
    </source>
</evidence>
<comment type="caution">
    <text evidence="3">The sequence shown here is derived from an EMBL/GenBank/DDBJ whole genome shotgun (WGS) entry which is preliminary data.</text>
</comment>
<reference evidence="3 4" key="1">
    <citation type="journal article" date="2022" name="Nat. Genet.">
        <title>Improved pea reference genome and pan-genome highlight genomic features and evolutionary characteristics.</title>
        <authorList>
            <person name="Yang T."/>
            <person name="Liu R."/>
            <person name="Luo Y."/>
            <person name="Hu S."/>
            <person name="Wang D."/>
            <person name="Wang C."/>
            <person name="Pandey M.K."/>
            <person name="Ge S."/>
            <person name="Xu Q."/>
            <person name="Li N."/>
            <person name="Li G."/>
            <person name="Huang Y."/>
            <person name="Saxena R.K."/>
            <person name="Ji Y."/>
            <person name="Li M."/>
            <person name="Yan X."/>
            <person name="He Y."/>
            <person name="Liu Y."/>
            <person name="Wang X."/>
            <person name="Xiang C."/>
            <person name="Varshney R.K."/>
            <person name="Ding H."/>
            <person name="Gao S."/>
            <person name="Zong X."/>
        </authorList>
    </citation>
    <scope>NUCLEOTIDE SEQUENCE [LARGE SCALE GENOMIC DNA]</scope>
    <source>
        <strain evidence="3 4">cv. Zhongwan 6</strain>
    </source>
</reference>
<feature type="region of interest" description="Disordered" evidence="1">
    <location>
        <begin position="1"/>
        <end position="45"/>
    </location>
</feature>
<dbReference type="PANTHER" id="PTHR42916:SF1">
    <property type="entry name" value="PROTEIN PHYLLO, CHLOROPLASTIC"/>
    <property type="match status" value="1"/>
</dbReference>
<dbReference type="SMART" id="SM00922">
    <property type="entry name" value="MR_MLE"/>
    <property type="match status" value="1"/>
</dbReference>
<evidence type="ECO:0000259" key="2">
    <source>
        <dbReference type="SMART" id="SM00922"/>
    </source>
</evidence>
<dbReference type="Gramene" id="Psat02G0170700-T1">
    <property type="protein sequence ID" value="KAI5434977.1"/>
    <property type="gene ID" value="KIW84_021707"/>
</dbReference>
<dbReference type="InterPro" id="IPR013342">
    <property type="entry name" value="Mandelate_racemase_C"/>
</dbReference>
<dbReference type="Gene3D" id="3.20.20.120">
    <property type="entry name" value="Enolase-like C-terminal domain"/>
    <property type="match status" value="1"/>
</dbReference>
<feature type="domain" description="Mandelate racemase/muconate lactonizing enzyme C-terminal" evidence="2">
    <location>
        <begin position="359"/>
        <end position="455"/>
    </location>
</feature>
<dbReference type="PANTHER" id="PTHR42916">
    <property type="entry name" value="2-SUCCINYL-5-ENOLPYRUVYL-6-HYDROXY-3-CYCLOHEXENE-1-CARBOXYLATE SYNTHASE"/>
    <property type="match status" value="1"/>
</dbReference>
<name>A0A9D5B4C2_PEA</name>
<keyword evidence="4" id="KW-1185">Reference proteome</keyword>
<dbReference type="SUPFAM" id="SSF51604">
    <property type="entry name" value="Enolase C-terminal domain-like"/>
    <property type="match status" value="1"/>
</dbReference>
<accession>A0A9D5B4C2</accession>
<protein>
    <recommendedName>
        <fullName evidence="2">Mandelate racemase/muconate lactonizing enzyme C-terminal domain-containing protein</fullName>
    </recommendedName>
</protein>
<gene>
    <name evidence="3" type="ORF">KIW84_021707</name>
</gene>
<dbReference type="Proteomes" id="UP001058974">
    <property type="component" value="Chromosome 2"/>
</dbReference>
<proteinExistence type="predicted"/>
<dbReference type="InterPro" id="IPR036849">
    <property type="entry name" value="Enolase-like_C_sf"/>
</dbReference>
<dbReference type="Gene3D" id="3.30.390.10">
    <property type="entry name" value="Enolase-like, N-terminal domain"/>
    <property type="match status" value="1"/>
</dbReference>
<dbReference type="InterPro" id="IPR029017">
    <property type="entry name" value="Enolase-like_N"/>
</dbReference>
<dbReference type="Pfam" id="PF13378">
    <property type="entry name" value="MR_MLE_C"/>
    <property type="match status" value="1"/>
</dbReference>
<organism evidence="3 4">
    <name type="scientific">Pisum sativum</name>
    <name type="common">Garden pea</name>
    <name type="synonym">Lathyrus oleraceus</name>
    <dbReference type="NCBI Taxonomy" id="3888"/>
    <lineage>
        <taxon>Eukaryota</taxon>
        <taxon>Viridiplantae</taxon>
        <taxon>Streptophyta</taxon>
        <taxon>Embryophyta</taxon>
        <taxon>Tracheophyta</taxon>
        <taxon>Spermatophyta</taxon>
        <taxon>Magnoliopsida</taxon>
        <taxon>eudicotyledons</taxon>
        <taxon>Gunneridae</taxon>
        <taxon>Pentapetalae</taxon>
        <taxon>rosids</taxon>
        <taxon>fabids</taxon>
        <taxon>Fabales</taxon>
        <taxon>Fabaceae</taxon>
        <taxon>Papilionoideae</taxon>
        <taxon>50 kb inversion clade</taxon>
        <taxon>NPAAA clade</taxon>
        <taxon>Hologalegina</taxon>
        <taxon>IRL clade</taxon>
        <taxon>Fabeae</taxon>
        <taxon>Lathyrus</taxon>
    </lineage>
</organism>
<dbReference type="AlphaFoldDB" id="A0A9D5B4C2"/>